<dbReference type="InterPro" id="IPR000014">
    <property type="entry name" value="PAS"/>
</dbReference>
<feature type="coiled-coil region" evidence="7">
    <location>
        <begin position="256"/>
        <end position="283"/>
    </location>
</feature>
<feature type="modified residue" description="4-aspartylphosphate" evidence="6">
    <location>
        <position position="50"/>
    </location>
</feature>
<dbReference type="Pfam" id="PF00072">
    <property type="entry name" value="Response_reg"/>
    <property type="match status" value="1"/>
</dbReference>
<sequence>MILIVDDKPENILSIRKTLELYQFEVDTALSGEEALKKILKNSYTLIILDVQMPSMDGFEVAEAISGYSKAKDIPIIFLSAVNKEKRFIVKGYDSGGIDYLTKPVDPDVLLMKVKTFSRLYQQSQELKQIHQSLQEEVEVRKLAQAALSEKVNELHTMLEVLPQIAFTVTPDGQIEYANRNWFKYADSLQQLPETLPMDKSLRQCLDDTLYAGLPLEKEVYLKDRADNSFRCHLLRVIPVRENTGISKWIGTFTDIAHQKQTNEILEQKVKERTEELVEINKSLEASNHDLQQFASVASHDLKEPLRKIQLFGAIVRDRFLKTDPGAMSYMERIVGSSERMARLINDLLNYSRLSAASIYEVTDLNVVVQEIISDLELTITEKQAVVRVEKLPHIEAVPGQIRQVFQNIISNALKFSRKDLAPEIHISAETIAGSSVDGLSQADGDYCRITIRDNGIGFNEKYLSKIFTIFQRLHNADHYEGTGIGLAIAKKVIDKHQGIITATSVEGEGTAFIIVLPVQQIKVPNNN</sequence>
<dbReference type="RefSeq" id="WP_168871378.1">
    <property type="nucleotide sequence ID" value="NZ_JABAIA010000001.1"/>
</dbReference>
<dbReference type="InterPro" id="IPR052162">
    <property type="entry name" value="Sensor_kinase/Photoreceptor"/>
</dbReference>
<dbReference type="SUPFAM" id="SSF52172">
    <property type="entry name" value="CheY-like"/>
    <property type="match status" value="1"/>
</dbReference>
<keyword evidence="3 6" id="KW-0597">Phosphoprotein</keyword>
<evidence type="ECO:0000256" key="5">
    <source>
        <dbReference type="ARBA" id="ARBA00022777"/>
    </source>
</evidence>
<keyword evidence="5" id="KW-0418">Kinase</keyword>
<dbReference type="PROSITE" id="PS50109">
    <property type="entry name" value="HIS_KIN"/>
    <property type="match status" value="1"/>
</dbReference>
<dbReference type="Gene3D" id="3.40.50.2300">
    <property type="match status" value="1"/>
</dbReference>
<dbReference type="InterPro" id="IPR001789">
    <property type="entry name" value="Sig_transdc_resp-reg_receiver"/>
</dbReference>
<protein>
    <recommendedName>
        <fullName evidence="2">histidine kinase</fullName>
        <ecNumber evidence="2">2.7.13.3</ecNumber>
    </recommendedName>
</protein>
<keyword evidence="12" id="KW-1185">Reference proteome</keyword>
<keyword evidence="7" id="KW-0175">Coiled coil</keyword>
<dbReference type="GO" id="GO:0000155">
    <property type="term" value="F:phosphorelay sensor kinase activity"/>
    <property type="evidence" value="ECO:0007669"/>
    <property type="project" value="InterPro"/>
</dbReference>
<dbReference type="InterPro" id="IPR011006">
    <property type="entry name" value="CheY-like_superfamily"/>
</dbReference>
<dbReference type="PANTHER" id="PTHR43304:SF1">
    <property type="entry name" value="PAC DOMAIN-CONTAINING PROTEIN"/>
    <property type="match status" value="1"/>
</dbReference>
<dbReference type="AlphaFoldDB" id="A0A847RHV6"/>
<dbReference type="SUPFAM" id="SSF55874">
    <property type="entry name" value="ATPase domain of HSP90 chaperone/DNA topoisomerase II/histidine kinase"/>
    <property type="match status" value="1"/>
</dbReference>
<evidence type="ECO:0000313" key="11">
    <source>
        <dbReference type="EMBL" id="NLR65500.1"/>
    </source>
</evidence>
<dbReference type="InterPro" id="IPR035965">
    <property type="entry name" value="PAS-like_dom_sf"/>
</dbReference>
<dbReference type="InterPro" id="IPR036097">
    <property type="entry name" value="HisK_dim/P_sf"/>
</dbReference>
<reference evidence="11 12" key="1">
    <citation type="submission" date="2020-04" db="EMBL/GenBank/DDBJ databases">
        <authorList>
            <person name="Yin C."/>
        </authorList>
    </citation>
    <scope>NUCLEOTIDE SEQUENCE [LARGE SCALE GENOMIC DNA]</scope>
    <source>
        <strain evidence="11 12">Ae27</strain>
    </source>
</reference>
<dbReference type="Pfam" id="PF02518">
    <property type="entry name" value="HATPase_c"/>
    <property type="match status" value="1"/>
</dbReference>
<evidence type="ECO:0000256" key="2">
    <source>
        <dbReference type="ARBA" id="ARBA00012438"/>
    </source>
</evidence>
<dbReference type="InterPro" id="IPR003661">
    <property type="entry name" value="HisK_dim/P_dom"/>
</dbReference>
<comment type="caution">
    <text evidence="11">The sequence shown here is derived from an EMBL/GenBank/DDBJ whole genome shotgun (WGS) entry which is preliminary data.</text>
</comment>
<dbReference type="SUPFAM" id="SSF55785">
    <property type="entry name" value="PYP-like sensor domain (PAS domain)"/>
    <property type="match status" value="1"/>
</dbReference>
<keyword evidence="4" id="KW-0808">Transferase</keyword>
<feature type="domain" description="Histidine kinase" evidence="8">
    <location>
        <begin position="297"/>
        <end position="521"/>
    </location>
</feature>
<dbReference type="InterPro" id="IPR004358">
    <property type="entry name" value="Sig_transdc_His_kin-like_C"/>
</dbReference>
<dbReference type="InterPro" id="IPR036890">
    <property type="entry name" value="HATPase_C_sf"/>
</dbReference>
<dbReference type="CDD" id="cd00130">
    <property type="entry name" value="PAS"/>
    <property type="match status" value="1"/>
</dbReference>
<comment type="catalytic activity">
    <reaction evidence="1">
        <text>ATP + protein L-histidine = ADP + protein N-phospho-L-histidine.</text>
        <dbReference type="EC" id="2.7.13.3"/>
    </reaction>
</comment>
<dbReference type="Pfam" id="PF00512">
    <property type="entry name" value="HisKA"/>
    <property type="match status" value="1"/>
</dbReference>
<dbReference type="InterPro" id="IPR003594">
    <property type="entry name" value="HATPase_dom"/>
</dbReference>
<evidence type="ECO:0000259" key="8">
    <source>
        <dbReference type="PROSITE" id="PS50109"/>
    </source>
</evidence>
<feature type="domain" description="PAC" evidence="10">
    <location>
        <begin position="216"/>
        <end position="268"/>
    </location>
</feature>
<dbReference type="SMART" id="SM00388">
    <property type="entry name" value="HisKA"/>
    <property type="match status" value="1"/>
</dbReference>
<accession>A0A847RHV6</accession>
<dbReference type="SMART" id="SM00387">
    <property type="entry name" value="HATPase_c"/>
    <property type="match status" value="1"/>
</dbReference>
<evidence type="ECO:0000256" key="7">
    <source>
        <dbReference type="SAM" id="Coils"/>
    </source>
</evidence>
<feature type="domain" description="Response regulatory" evidence="9">
    <location>
        <begin position="1"/>
        <end position="118"/>
    </location>
</feature>
<dbReference type="EMBL" id="JABAIA010000001">
    <property type="protein sequence ID" value="NLR65500.1"/>
    <property type="molecule type" value="Genomic_DNA"/>
</dbReference>
<dbReference type="InterPro" id="IPR000700">
    <property type="entry name" value="PAS-assoc_C"/>
</dbReference>
<dbReference type="PANTHER" id="PTHR43304">
    <property type="entry name" value="PHYTOCHROME-LIKE PROTEIN CPH1"/>
    <property type="match status" value="1"/>
</dbReference>
<dbReference type="Gene3D" id="3.30.565.10">
    <property type="entry name" value="Histidine kinase-like ATPase, C-terminal domain"/>
    <property type="match status" value="1"/>
</dbReference>
<dbReference type="SUPFAM" id="SSF47384">
    <property type="entry name" value="Homodimeric domain of signal transducing histidine kinase"/>
    <property type="match status" value="1"/>
</dbReference>
<dbReference type="FunFam" id="3.30.565.10:FF:000006">
    <property type="entry name" value="Sensor histidine kinase WalK"/>
    <property type="match status" value="1"/>
</dbReference>
<dbReference type="EC" id="2.7.13.3" evidence="2"/>
<dbReference type="Gene3D" id="1.10.287.130">
    <property type="match status" value="1"/>
</dbReference>
<proteinExistence type="predicted"/>
<dbReference type="Proteomes" id="UP000570474">
    <property type="component" value="Unassembled WGS sequence"/>
</dbReference>
<evidence type="ECO:0000256" key="1">
    <source>
        <dbReference type="ARBA" id="ARBA00000085"/>
    </source>
</evidence>
<dbReference type="PROSITE" id="PS50113">
    <property type="entry name" value="PAC"/>
    <property type="match status" value="1"/>
</dbReference>
<evidence type="ECO:0000259" key="10">
    <source>
        <dbReference type="PROSITE" id="PS50113"/>
    </source>
</evidence>
<dbReference type="PRINTS" id="PR00344">
    <property type="entry name" value="BCTRLSENSOR"/>
</dbReference>
<dbReference type="InterPro" id="IPR005467">
    <property type="entry name" value="His_kinase_dom"/>
</dbReference>
<evidence type="ECO:0000256" key="6">
    <source>
        <dbReference type="PROSITE-ProRule" id="PRU00169"/>
    </source>
</evidence>
<evidence type="ECO:0000256" key="4">
    <source>
        <dbReference type="ARBA" id="ARBA00022679"/>
    </source>
</evidence>
<dbReference type="SMART" id="SM00448">
    <property type="entry name" value="REC"/>
    <property type="match status" value="1"/>
</dbReference>
<name>A0A847RHV6_9BACT</name>
<dbReference type="Gene3D" id="3.30.450.20">
    <property type="entry name" value="PAS domain"/>
    <property type="match status" value="1"/>
</dbReference>
<evidence type="ECO:0000256" key="3">
    <source>
        <dbReference type="ARBA" id="ARBA00022553"/>
    </source>
</evidence>
<evidence type="ECO:0000259" key="9">
    <source>
        <dbReference type="PROSITE" id="PS50110"/>
    </source>
</evidence>
<evidence type="ECO:0000313" key="12">
    <source>
        <dbReference type="Proteomes" id="UP000570474"/>
    </source>
</evidence>
<organism evidence="11 12">
    <name type="scientific">Chitinophaga varians</name>
    <dbReference type="NCBI Taxonomy" id="2202339"/>
    <lineage>
        <taxon>Bacteria</taxon>
        <taxon>Pseudomonadati</taxon>
        <taxon>Bacteroidota</taxon>
        <taxon>Chitinophagia</taxon>
        <taxon>Chitinophagales</taxon>
        <taxon>Chitinophagaceae</taxon>
        <taxon>Chitinophaga</taxon>
    </lineage>
</organism>
<dbReference type="PROSITE" id="PS50110">
    <property type="entry name" value="RESPONSE_REGULATORY"/>
    <property type="match status" value="1"/>
</dbReference>
<dbReference type="CDD" id="cd00082">
    <property type="entry name" value="HisKA"/>
    <property type="match status" value="1"/>
</dbReference>
<gene>
    <name evidence="11" type="ORF">HGH92_14375</name>
</gene>